<protein>
    <submittedName>
        <fullName evidence="6">MBL fold metallo-hydrolase</fullName>
    </submittedName>
</protein>
<dbReference type="Pfam" id="PF00753">
    <property type="entry name" value="Lactamase_B"/>
    <property type="match status" value="1"/>
</dbReference>
<dbReference type="InterPro" id="IPR001279">
    <property type="entry name" value="Metallo-B-lactamas"/>
</dbReference>
<accession>A0A964WVK8</accession>
<evidence type="ECO:0000259" key="5">
    <source>
        <dbReference type="SMART" id="SM00849"/>
    </source>
</evidence>
<evidence type="ECO:0000313" key="6">
    <source>
        <dbReference type="EMBL" id="MYZ50286.1"/>
    </source>
</evidence>
<dbReference type="AlphaFoldDB" id="A0A964WVK8"/>
<proteinExistence type="inferred from homology"/>
<dbReference type="PANTHER" id="PTHR42978">
    <property type="entry name" value="QUORUM-QUENCHING LACTONASE YTNP-RELATED-RELATED"/>
    <property type="match status" value="1"/>
</dbReference>
<evidence type="ECO:0000256" key="1">
    <source>
        <dbReference type="ARBA" id="ARBA00007749"/>
    </source>
</evidence>
<organism evidence="6 7">
    <name type="scientific">Propylenella binzhouense</name>
    <dbReference type="NCBI Taxonomy" id="2555902"/>
    <lineage>
        <taxon>Bacteria</taxon>
        <taxon>Pseudomonadati</taxon>
        <taxon>Pseudomonadota</taxon>
        <taxon>Alphaproteobacteria</taxon>
        <taxon>Hyphomicrobiales</taxon>
        <taxon>Propylenellaceae</taxon>
        <taxon>Propylenella</taxon>
    </lineage>
</organism>
<dbReference type="Gene3D" id="3.60.15.10">
    <property type="entry name" value="Ribonuclease Z/Hydroxyacylglutathione hydrolase-like"/>
    <property type="match status" value="1"/>
</dbReference>
<dbReference type="EMBL" id="SPKJ01000145">
    <property type="protein sequence ID" value="MYZ50286.1"/>
    <property type="molecule type" value="Genomic_DNA"/>
</dbReference>
<reference evidence="6" key="1">
    <citation type="submission" date="2019-03" db="EMBL/GenBank/DDBJ databases">
        <title>Afifella sp. nov., isolated from activated sludge.</title>
        <authorList>
            <person name="Li Q."/>
            <person name="Liu Y."/>
        </authorList>
    </citation>
    <scope>NUCLEOTIDE SEQUENCE</scope>
    <source>
        <strain evidence="6">L72</strain>
    </source>
</reference>
<comment type="similarity">
    <text evidence="1">Belongs to the metallo-beta-lactamase superfamily.</text>
</comment>
<dbReference type="CDD" id="cd07720">
    <property type="entry name" value="OPHC2-like_MBL-fold"/>
    <property type="match status" value="1"/>
</dbReference>
<evidence type="ECO:0000256" key="2">
    <source>
        <dbReference type="ARBA" id="ARBA00022723"/>
    </source>
</evidence>
<dbReference type="SMART" id="SM00849">
    <property type="entry name" value="Lactamase_B"/>
    <property type="match status" value="1"/>
</dbReference>
<keyword evidence="7" id="KW-1185">Reference proteome</keyword>
<dbReference type="PANTHER" id="PTHR42978:SF6">
    <property type="entry name" value="QUORUM-QUENCHING LACTONASE YTNP-RELATED"/>
    <property type="match status" value="1"/>
</dbReference>
<evidence type="ECO:0000313" key="7">
    <source>
        <dbReference type="Proteomes" id="UP000773614"/>
    </source>
</evidence>
<sequence>MRAVPASSACRAFQTSIQLTAISKWIQRAHPVAKRYVQTSIALGVDRRAGAPAWRVGQVRQASRPRFHWFVRPLPPMRGAVTGAWHAGPNDKADQEEIEMADTTTGTTRERGWRPAEPPAFSARKVGEVVVTTIADGYRTFPLADGFVQNAGRDEINAALAEAAMPADEMTIVFNPVLLERAGQRILIDTGYGPAAGAQPGSTVGQTTKSLRAAGLAPEAIDLVIISHFHGDHINGLLDGDSNPVFPNAEIVVPEKEWAYWMESDAAETAGGPRIKENLDNARRVFGPLRERVARYAWDAEVAPGLTALGTPGHTPGHTSFRLESAGESLFIQSDVTNHPALFARHPGWHPAFDMDPQQAEATRRRVYDMLAAEKLMVQAFHYPFPCRARIEKAGDGYRPVALD</sequence>
<dbReference type="InterPro" id="IPR036866">
    <property type="entry name" value="RibonucZ/Hydroxyglut_hydro"/>
</dbReference>
<gene>
    <name evidence="6" type="ORF">E4O86_21485</name>
</gene>
<dbReference type="InterPro" id="IPR051013">
    <property type="entry name" value="MBL_superfamily_lactonases"/>
</dbReference>
<dbReference type="Proteomes" id="UP000773614">
    <property type="component" value="Unassembled WGS sequence"/>
</dbReference>
<dbReference type="GO" id="GO:0016787">
    <property type="term" value="F:hydrolase activity"/>
    <property type="evidence" value="ECO:0007669"/>
    <property type="project" value="UniProtKB-KW"/>
</dbReference>
<dbReference type="SUPFAM" id="SSF56281">
    <property type="entry name" value="Metallo-hydrolase/oxidoreductase"/>
    <property type="match status" value="1"/>
</dbReference>
<evidence type="ECO:0000256" key="3">
    <source>
        <dbReference type="ARBA" id="ARBA00022801"/>
    </source>
</evidence>
<dbReference type="GO" id="GO:0046872">
    <property type="term" value="F:metal ion binding"/>
    <property type="evidence" value="ECO:0007669"/>
    <property type="project" value="UniProtKB-KW"/>
</dbReference>
<evidence type="ECO:0000256" key="4">
    <source>
        <dbReference type="ARBA" id="ARBA00022833"/>
    </source>
</evidence>
<comment type="caution">
    <text evidence="6">The sequence shown here is derived from an EMBL/GenBank/DDBJ whole genome shotgun (WGS) entry which is preliminary data.</text>
</comment>
<keyword evidence="4" id="KW-0862">Zinc</keyword>
<feature type="domain" description="Metallo-beta-lactamase" evidence="5">
    <location>
        <begin position="173"/>
        <end position="381"/>
    </location>
</feature>
<keyword evidence="2" id="KW-0479">Metal-binding</keyword>
<keyword evidence="3" id="KW-0378">Hydrolase</keyword>
<name>A0A964WVK8_9HYPH</name>